<dbReference type="OrthoDB" id="3532092at2"/>
<dbReference type="EMBL" id="VFPQ01000002">
    <property type="protein sequence ID" value="TQM72643.1"/>
    <property type="molecule type" value="Genomic_DNA"/>
</dbReference>
<organism evidence="2 3">
    <name type="scientific">Thermopolyspora flexuosa</name>
    <dbReference type="NCBI Taxonomy" id="103836"/>
    <lineage>
        <taxon>Bacteria</taxon>
        <taxon>Bacillati</taxon>
        <taxon>Actinomycetota</taxon>
        <taxon>Actinomycetes</taxon>
        <taxon>Streptosporangiales</taxon>
        <taxon>Streptosporangiaceae</taxon>
        <taxon>Thermopolyspora</taxon>
    </lineage>
</organism>
<protein>
    <submittedName>
        <fullName evidence="2">Uncharacterized protein</fullName>
    </submittedName>
</protein>
<name>A0A543IPY5_9ACTN</name>
<evidence type="ECO:0000313" key="3">
    <source>
        <dbReference type="Proteomes" id="UP000319213"/>
    </source>
</evidence>
<dbReference type="Proteomes" id="UP000319213">
    <property type="component" value="Unassembled WGS sequence"/>
</dbReference>
<evidence type="ECO:0000313" key="2">
    <source>
        <dbReference type="EMBL" id="TQM72643.1"/>
    </source>
</evidence>
<keyword evidence="3" id="KW-1185">Reference proteome</keyword>
<sequence>MRRSISTLLGVTAAAGIVAFGVPALASPAAASTASPDPRAALTDDVDRWGPIFARNRLASARGLVADRWFGVRRNTVRVSGQLTDLDFRTFRRGGKCAYVNFDMRRLGAPRFAFFEGPTYTWCGADKAPRSFSFARNNISGVRATVCQVDRFGGRPIACRTQVIYDARR</sequence>
<comment type="caution">
    <text evidence="2">The sequence shown here is derived from an EMBL/GenBank/DDBJ whole genome shotgun (WGS) entry which is preliminary data.</text>
</comment>
<reference evidence="2 3" key="1">
    <citation type="submission" date="2019-06" db="EMBL/GenBank/DDBJ databases">
        <title>Sequencing the genomes of 1000 actinobacteria strains.</title>
        <authorList>
            <person name="Klenk H.-P."/>
        </authorList>
    </citation>
    <scope>NUCLEOTIDE SEQUENCE [LARGE SCALE GENOMIC DNA]</scope>
    <source>
        <strain evidence="2 3">DSM 43186</strain>
    </source>
</reference>
<evidence type="ECO:0000256" key="1">
    <source>
        <dbReference type="SAM" id="SignalP"/>
    </source>
</evidence>
<feature type="chain" id="PRO_5039532086" evidence="1">
    <location>
        <begin position="27"/>
        <end position="169"/>
    </location>
</feature>
<keyword evidence="1" id="KW-0732">Signal</keyword>
<feature type="signal peptide" evidence="1">
    <location>
        <begin position="1"/>
        <end position="26"/>
    </location>
</feature>
<proteinExistence type="predicted"/>
<gene>
    <name evidence="2" type="ORF">FHX40_4796</name>
</gene>
<dbReference type="RefSeq" id="WP_142262177.1">
    <property type="nucleotide sequence ID" value="NZ_BMPV01000002.1"/>
</dbReference>
<dbReference type="AlphaFoldDB" id="A0A543IPY5"/>
<accession>A0A543IPY5</accession>